<evidence type="ECO:0000313" key="1">
    <source>
        <dbReference type="EMBL" id="ENX02688.1"/>
    </source>
</evidence>
<comment type="caution">
    <text evidence="1">The sequence shown here is derived from an EMBL/GenBank/DDBJ whole genome shotgun (WGS) entry which is preliminary data.</text>
</comment>
<name>N9M2C6_9GAMM</name>
<accession>N9M2C6</accession>
<gene>
    <name evidence="1" type="ORF">F900_01134</name>
</gene>
<reference evidence="1 2" key="1">
    <citation type="submission" date="2013-02" db="EMBL/GenBank/DDBJ databases">
        <title>The Genome Sequence of Acinetobacter sp. ANC 3862.</title>
        <authorList>
            <consortium name="The Broad Institute Genome Sequencing Platform"/>
            <consortium name="The Broad Institute Genome Sequencing Center for Infectious Disease"/>
            <person name="Cerqueira G."/>
            <person name="Feldgarden M."/>
            <person name="Courvalin P."/>
            <person name="Perichon B."/>
            <person name="Grillot-Courvalin C."/>
            <person name="Clermont D."/>
            <person name="Rocha E."/>
            <person name="Yoon E.-J."/>
            <person name="Nemec A."/>
            <person name="Walker B."/>
            <person name="Young S.K."/>
            <person name="Zeng Q."/>
            <person name="Gargeya S."/>
            <person name="Fitzgerald M."/>
            <person name="Haas B."/>
            <person name="Abouelleil A."/>
            <person name="Alvarado L."/>
            <person name="Arachchi H.M."/>
            <person name="Berlin A.M."/>
            <person name="Chapman S.B."/>
            <person name="Dewar J."/>
            <person name="Goldberg J."/>
            <person name="Griggs A."/>
            <person name="Gujja S."/>
            <person name="Hansen M."/>
            <person name="Howarth C."/>
            <person name="Imamovic A."/>
            <person name="Larimer J."/>
            <person name="McCowan C."/>
            <person name="Murphy C."/>
            <person name="Neiman D."/>
            <person name="Pearson M."/>
            <person name="Priest M."/>
            <person name="Roberts A."/>
            <person name="Saif S."/>
            <person name="Shea T."/>
            <person name="Sisk P."/>
            <person name="Sykes S."/>
            <person name="Wortman J."/>
            <person name="Nusbaum C."/>
            <person name="Birren B."/>
        </authorList>
    </citation>
    <scope>NUCLEOTIDE SEQUENCE [LARGE SCALE GENOMIC DNA]</scope>
    <source>
        <strain evidence="1 2">ANC 3862</strain>
    </source>
</reference>
<dbReference type="RefSeq" id="WP_005215777.1">
    <property type="nucleotide sequence ID" value="NZ_KB850089.1"/>
</dbReference>
<dbReference type="Proteomes" id="UP000013248">
    <property type="component" value="Unassembled WGS sequence"/>
</dbReference>
<organism evidence="1 2">
    <name type="scientific">Acinetobacter modestus</name>
    <dbReference type="NCBI Taxonomy" id="1776740"/>
    <lineage>
        <taxon>Bacteria</taxon>
        <taxon>Pseudomonadati</taxon>
        <taxon>Pseudomonadota</taxon>
        <taxon>Gammaproteobacteria</taxon>
        <taxon>Moraxellales</taxon>
        <taxon>Moraxellaceae</taxon>
        <taxon>Acinetobacter</taxon>
    </lineage>
</organism>
<sequence length="60" mass="6850">MTTKVNHLDESLEKKGLRLVRKFNICGYFEYHVVNLANQTIAKDTVAHHAINRAINTLQA</sequence>
<dbReference type="AlphaFoldDB" id="N9M2C6"/>
<dbReference type="STRING" id="1217705.F900_01134"/>
<evidence type="ECO:0000313" key="2">
    <source>
        <dbReference type="Proteomes" id="UP000013248"/>
    </source>
</evidence>
<protein>
    <submittedName>
        <fullName evidence="1">Uncharacterized protein</fullName>
    </submittedName>
</protein>
<dbReference type="eggNOG" id="ENOG5031RVH">
    <property type="taxonomic scope" value="Bacteria"/>
</dbReference>
<proteinExistence type="predicted"/>
<dbReference type="EMBL" id="APRP01000014">
    <property type="protein sequence ID" value="ENX02688.1"/>
    <property type="molecule type" value="Genomic_DNA"/>
</dbReference>
<dbReference type="HOGENOM" id="CLU_2949598_0_0_6"/>